<evidence type="ECO:0000256" key="1">
    <source>
        <dbReference type="PROSITE-ProRule" id="PRU00110"/>
    </source>
</evidence>
<organism evidence="3 4">
    <name type="scientific">Peribacillus glennii</name>
    <dbReference type="NCBI Taxonomy" id="2303991"/>
    <lineage>
        <taxon>Bacteria</taxon>
        <taxon>Bacillati</taxon>
        <taxon>Bacillota</taxon>
        <taxon>Bacilli</taxon>
        <taxon>Bacillales</taxon>
        <taxon>Bacillaceae</taxon>
        <taxon>Peribacillus</taxon>
    </lineage>
</organism>
<dbReference type="OrthoDB" id="9803176at2"/>
<protein>
    <recommendedName>
        <fullName evidence="2">HPt domain-containing protein</fullName>
    </recommendedName>
</protein>
<evidence type="ECO:0000313" key="3">
    <source>
        <dbReference type="EMBL" id="RFU65201.1"/>
    </source>
</evidence>
<keyword evidence="1" id="KW-0597">Phosphoprotein</keyword>
<keyword evidence="4" id="KW-1185">Reference proteome</keyword>
<name>A0A372LFX8_9BACI</name>
<dbReference type="InterPro" id="IPR036641">
    <property type="entry name" value="HPT_dom_sf"/>
</dbReference>
<dbReference type="CDD" id="cd00088">
    <property type="entry name" value="HPT"/>
    <property type="match status" value="1"/>
</dbReference>
<dbReference type="SUPFAM" id="SSF47226">
    <property type="entry name" value="Histidine-containing phosphotransfer domain, HPT domain"/>
    <property type="match status" value="1"/>
</dbReference>
<accession>A0A372LFX8</accession>
<evidence type="ECO:0000259" key="2">
    <source>
        <dbReference type="PROSITE" id="PS50894"/>
    </source>
</evidence>
<dbReference type="Gene3D" id="1.20.120.160">
    <property type="entry name" value="HPT domain"/>
    <property type="match status" value="1"/>
</dbReference>
<dbReference type="PROSITE" id="PS50894">
    <property type="entry name" value="HPT"/>
    <property type="match status" value="1"/>
</dbReference>
<dbReference type="RefSeq" id="WP_117321377.1">
    <property type="nucleotide sequence ID" value="NZ_QVTD01000003.1"/>
</dbReference>
<dbReference type="SMART" id="SM00073">
    <property type="entry name" value="HPT"/>
    <property type="match status" value="1"/>
</dbReference>
<dbReference type="InterPro" id="IPR051315">
    <property type="entry name" value="Bact_Chemotaxis_CheA"/>
</dbReference>
<dbReference type="EMBL" id="QVTD01000003">
    <property type="protein sequence ID" value="RFU65201.1"/>
    <property type="molecule type" value="Genomic_DNA"/>
</dbReference>
<feature type="modified residue" description="Phosphohistidine" evidence="1">
    <location>
        <position position="47"/>
    </location>
</feature>
<dbReference type="PANTHER" id="PTHR43395:SF1">
    <property type="entry name" value="CHEMOTAXIS PROTEIN CHEA"/>
    <property type="match status" value="1"/>
</dbReference>
<evidence type="ECO:0000313" key="4">
    <source>
        <dbReference type="Proteomes" id="UP000262939"/>
    </source>
</evidence>
<dbReference type="AlphaFoldDB" id="A0A372LFX8"/>
<gene>
    <name evidence="3" type="ORF">D0466_04665</name>
</gene>
<dbReference type="GO" id="GO:0000160">
    <property type="term" value="P:phosphorelay signal transduction system"/>
    <property type="evidence" value="ECO:0007669"/>
    <property type="project" value="InterPro"/>
</dbReference>
<sequence length="128" mass="14702">MAINIQYEELFIEESLVYLQALNDHLLKLEVQREDIEIVGQIFQSVHRFKGIADTMGFIRIADLAHCMEDVLDLMRKRKLPVTDALVDLILESIEALERMVDSIRQCGDGRGEVSLLVRMLEQVGRFA</sequence>
<proteinExistence type="predicted"/>
<comment type="caution">
    <text evidence="3">The sequence shown here is derived from an EMBL/GenBank/DDBJ whole genome shotgun (WGS) entry which is preliminary data.</text>
</comment>
<dbReference type="InterPro" id="IPR008207">
    <property type="entry name" value="Sig_transdc_His_kin_Hpt_dom"/>
</dbReference>
<dbReference type="PANTHER" id="PTHR43395">
    <property type="entry name" value="SENSOR HISTIDINE KINASE CHEA"/>
    <property type="match status" value="1"/>
</dbReference>
<dbReference type="Pfam" id="PF01627">
    <property type="entry name" value="Hpt"/>
    <property type="match status" value="1"/>
</dbReference>
<reference evidence="3 4" key="1">
    <citation type="submission" date="2018-08" db="EMBL/GenBank/DDBJ databases">
        <title>Bacillus chawlae sp. nov., Bacillus glennii sp. nov., and Bacillus saganii sp. nov. Isolated from the Vehicle Assembly Building at Kennedy Space Center where the Viking Spacecraft were Assembled.</title>
        <authorList>
            <person name="Seuylemezian A."/>
            <person name="Vaishampayan P."/>
        </authorList>
    </citation>
    <scope>NUCLEOTIDE SEQUENCE [LARGE SCALE GENOMIC DNA]</scope>
    <source>
        <strain evidence="3 4">V44-8</strain>
    </source>
</reference>
<dbReference type="Proteomes" id="UP000262939">
    <property type="component" value="Unassembled WGS sequence"/>
</dbReference>
<feature type="domain" description="HPt" evidence="2">
    <location>
        <begin position="1"/>
        <end position="104"/>
    </location>
</feature>